<dbReference type="SUPFAM" id="SSF47336">
    <property type="entry name" value="ACP-like"/>
    <property type="match status" value="1"/>
</dbReference>
<dbReference type="PANTHER" id="PTHR45527:SF1">
    <property type="entry name" value="FATTY ACID SYNTHASE"/>
    <property type="match status" value="1"/>
</dbReference>
<dbReference type="GO" id="GO:0043041">
    <property type="term" value="P:amino acid activation for nonribosomal peptide biosynthetic process"/>
    <property type="evidence" value="ECO:0007669"/>
    <property type="project" value="TreeGrafter"/>
</dbReference>
<evidence type="ECO:0000259" key="4">
    <source>
        <dbReference type="PROSITE" id="PS50075"/>
    </source>
</evidence>
<dbReference type="PANTHER" id="PTHR45527">
    <property type="entry name" value="NONRIBOSOMAL PEPTIDE SYNTHETASE"/>
    <property type="match status" value="1"/>
</dbReference>
<protein>
    <recommendedName>
        <fullName evidence="4">Carrier domain-containing protein</fullName>
    </recommendedName>
</protein>
<dbReference type="Gene3D" id="1.10.1200.10">
    <property type="entry name" value="ACP-like"/>
    <property type="match status" value="1"/>
</dbReference>
<dbReference type="InterPro" id="IPR029058">
    <property type="entry name" value="AB_hydrolase_fold"/>
</dbReference>
<dbReference type="SMART" id="SM00823">
    <property type="entry name" value="PKS_PP"/>
    <property type="match status" value="1"/>
</dbReference>
<dbReference type="GO" id="GO:0031177">
    <property type="term" value="F:phosphopantetheine binding"/>
    <property type="evidence" value="ECO:0007669"/>
    <property type="project" value="InterPro"/>
</dbReference>
<comment type="caution">
    <text evidence="5">The sequence shown here is derived from an EMBL/GenBank/DDBJ whole genome shotgun (WGS) entry which is preliminary data.</text>
</comment>
<dbReference type="SMART" id="SM00824">
    <property type="entry name" value="PKS_TE"/>
    <property type="match status" value="1"/>
</dbReference>
<feature type="domain" description="Carrier" evidence="4">
    <location>
        <begin position="749"/>
        <end position="824"/>
    </location>
</feature>
<comment type="cofactor">
    <cofactor evidence="1">
        <name>pantetheine 4'-phosphate</name>
        <dbReference type="ChEBI" id="CHEBI:47942"/>
    </cofactor>
</comment>
<reference evidence="5" key="2">
    <citation type="submission" date="2020-09" db="EMBL/GenBank/DDBJ databases">
        <authorList>
            <person name="Sun Q."/>
            <person name="Ohkuma M."/>
        </authorList>
    </citation>
    <scope>NUCLEOTIDE SEQUENCE</scope>
    <source>
        <strain evidence="5">JCM 3313</strain>
    </source>
</reference>
<organism evidence="5 6">
    <name type="scientific">Saccharothrix coeruleofusca</name>
    <dbReference type="NCBI Taxonomy" id="33919"/>
    <lineage>
        <taxon>Bacteria</taxon>
        <taxon>Bacillati</taxon>
        <taxon>Actinomycetota</taxon>
        <taxon>Actinomycetes</taxon>
        <taxon>Pseudonocardiales</taxon>
        <taxon>Pseudonocardiaceae</taxon>
        <taxon>Saccharothrix</taxon>
    </lineage>
</organism>
<dbReference type="Gene3D" id="3.40.50.1820">
    <property type="entry name" value="alpha/beta hydrolase"/>
    <property type="match status" value="1"/>
</dbReference>
<evidence type="ECO:0000256" key="3">
    <source>
        <dbReference type="ARBA" id="ARBA00022553"/>
    </source>
</evidence>
<dbReference type="AlphaFoldDB" id="A0A918AM94"/>
<sequence length="841" mass="89020">MVTGSPADPADPSTVPAPRLAGEWFWLPAPRPASRLRLFCLPHAGGDVAAFGEFGRALPDDIELWAVRLPGRGGRTGTPMPATLDELVQRIRTAMHPHIEHPYAILGQSLGALVAFNVAACLDRPPVACVLAALLPPRCWQEPPGPAAGQDLLPFLEATGGFDAAALAEAGLLERSLAVTAGDLDLCAGYRHPEQTLLDCPVLVLSGEDDPTASPPEMAEWRHHVGGSFTQATLPGGHLVIGEAPAAAAELVSRFLTSAQGFDMTAVPTDRPAVLSAEGVLTRAELDDRTARYATALSEAGLRPGDVVAISLPDGADAVCALLAARQAGVAFVWLDENQPGERRAATVADCAPSGLIARPNGMTSVSEGAALLSVDGAAVEVLRPKAPGLARPSVPTDTEYLVYTSGSTGTPKGIVQRAGNLAQFAEWLAAELALDERARVLQWGSLVYDGAYVEIAMAVHAGATLVVPPAEVKADPAKVHAWMAEHRVTHLLAVPSLCRPLVQCGPLQHVRAVSLHGEALRADLVHEVRRNFPGAVVRNLYGPSECISATVHVVADPAEDPIPLGTPIPGREIDLTDESGLPVPTGEVGEVRIRSPHLAHGYLNRPAETASAFLAGDVYRTGDLARRTADGRLLFSGRADDQVKIRGVRVELGELEAALGKAADVARTAARTYGDDPENPRLAAYLQPRRGRRVDIAAVHRQLINTLPTYLVPGAYVVLDEFPLAASGKIDRRRLPIPNAAESPSEPYFATETERRLEAIWREVIGCARARPDDDFFTAGGHSLLAPRIVAEVAVEFGVELPVRAVFDHPTVREFATRIDLGTEAVAERAERSSGAAGPA</sequence>
<gene>
    <name evidence="5" type="ORF">GCM10010185_30470</name>
</gene>
<evidence type="ECO:0000256" key="1">
    <source>
        <dbReference type="ARBA" id="ARBA00001957"/>
    </source>
</evidence>
<dbReference type="InterPro" id="IPR020845">
    <property type="entry name" value="AMP-binding_CS"/>
</dbReference>
<dbReference type="InterPro" id="IPR010071">
    <property type="entry name" value="AA_adenyl_dom"/>
</dbReference>
<dbReference type="Gene3D" id="3.30.300.30">
    <property type="match status" value="1"/>
</dbReference>
<dbReference type="InterPro" id="IPR045851">
    <property type="entry name" value="AMP-bd_C_sf"/>
</dbReference>
<dbReference type="Pfam" id="PF00501">
    <property type="entry name" value="AMP-binding"/>
    <property type="match status" value="1"/>
</dbReference>
<evidence type="ECO:0000256" key="2">
    <source>
        <dbReference type="ARBA" id="ARBA00022450"/>
    </source>
</evidence>
<reference evidence="5" key="1">
    <citation type="journal article" date="2014" name="Int. J. Syst. Evol. Microbiol.">
        <title>Complete genome sequence of Corynebacterium casei LMG S-19264T (=DSM 44701T), isolated from a smear-ripened cheese.</title>
        <authorList>
            <consortium name="US DOE Joint Genome Institute (JGI-PGF)"/>
            <person name="Walter F."/>
            <person name="Albersmeier A."/>
            <person name="Kalinowski J."/>
            <person name="Ruckert C."/>
        </authorList>
    </citation>
    <scope>NUCLEOTIDE SEQUENCE</scope>
    <source>
        <strain evidence="5">JCM 3313</strain>
    </source>
</reference>
<keyword evidence="6" id="KW-1185">Reference proteome</keyword>
<dbReference type="NCBIfam" id="TIGR01733">
    <property type="entry name" value="AA-adenyl-dom"/>
    <property type="match status" value="1"/>
</dbReference>
<keyword evidence="2" id="KW-0596">Phosphopantetheine</keyword>
<dbReference type="EMBL" id="BMRG01000004">
    <property type="protein sequence ID" value="GGP55808.1"/>
    <property type="molecule type" value="Genomic_DNA"/>
</dbReference>
<dbReference type="Proteomes" id="UP000639606">
    <property type="component" value="Unassembled WGS sequence"/>
</dbReference>
<evidence type="ECO:0000313" key="6">
    <source>
        <dbReference type="Proteomes" id="UP000639606"/>
    </source>
</evidence>
<dbReference type="PROSITE" id="PS50075">
    <property type="entry name" value="CARRIER"/>
    <property type="match status" value="1"/>
</dbReference>
<dbReference type="PROSITE" id="PS00455">
    <property type="entry name" value="AMP_BINDING"/>
    <property type="match status" value="1"/>
</dbReference>
<keyword evidence="3" id="KW-0597">Phosphoprotein</keyword>
<dbReference type="SUPFAM" id="SSF56801">
    <property type="entry name" value="Acetyl-CoA synthetase-like"/>
    <property type="match status" value="1"/>
</dbReference>
<proteinExistence type="predicted"/>
<dbReference type="Pfam" id="PF00550">
    <property type="entry name" value="PP-binding"/>
    <property type="match status" value="1"/>
</dbReference>
<name>A0A918AM94_9PSEU</name>
<dbReference type="InterPro" id="IPR000873">
    <property type="entry name" value="AMP-dep_synth/lig_dom"/>
</dbReference>
<dbReference type="Gene3D" id="3.40.50.12780">
    <property type="entry name" value="N-terminal domain of ligase-like"/>
    <property type="match status" value="1"/>
</dbReference>
<dbReference type="GO" id="GO:0005737">
    <property type="term" value="C:cytoplasm"/>
    <property type="evidence" value="ECO:0007669"/>
    <property type="project" value="TreeGrafter"/>
</dbReference>
<dbReference type="SUPFAM" id="SSF53474">
    <property type="entry name" value="alpha/beta-Hydrolases"/>
    <property type="match status" value="1"/>
</dbReference>
<dbReference type="GO" id="GO:0044550">
    <property type="term" value="P:secondary metabolite biosynthetic process"/>
    <property type="evidence" value="ECO:0007669"/>
    <property type="project" value="TreeGrafter"/>
</dbReference>
<dbReference type="InterPro" id="IPR036736">
    <property type="entry name" value="ACP-like_sf"/>
</dbReference>
<dbReference type="Pfam" id="PF00975">
    <property type="entry name" value="Thioesterase"/>
    <property type="match status" value="1"/>
</dbReference>
<dbReference type="InterPro" id="IPR001031">
    <property type="entry name" value="Thioesterase"/>
</dbReference>
<dbReference type="InterPro" id="IPR020802">
    <property type="entry name" value="TesA-like"/>
</dbReference>
<evidence type="ECO:0000313" key="5">
    <source>
        <dbReference type="EMBL" id="GGP55808.1"/>
    </source>
</evidence>
<dbReference type="InterPro" id="IPR009081">
    <property type="entry name" value="PP-bd_ACP"/>
</dbReference>
<dbReference type="RefSeq" id="WP_189223850.1">
    <property type="nucleotide sequence ID" value="NZ_BMRG01000004.1"/>
</dbReference>
<accession>A0A918AM94</accession>
<dbReference type="InterPro" id="IPR042099">
    <property type="entry name" value="ANL_N_sf"/>
</dbReference>
<dbReference type="CDD" id="cd05930">
    <property type="entry name" value="A_NRPS"/>
    <property type="match status" value="1"/>
</dbReference>
<dbReference type="InterPro" id="IPR020806">
    <property type="entry name" value="PKS_PP-bd"/>
</dbReference>